<dbReference type="InterPro" id="IPR014710">
    <property type="entry name" value="RmlC-like_jellyroll"/>
</dbReference>
<gene>
    <name evidence="2" type="ORF">S01H4_26126</name>
</gene>
<dbReference type="AlphaFoldDB" id="X1CDG5"/>
<accession>X1CDG5</accession>
<evidence type="ECO:0000313" key="2">
    <source>
        <dbReference type="EMBL" id="GAG82291.1"/>
    </source>
</evidence>
<dbReference type="InterPro" id="IPR013096">
    <property type="entry name" value="Cupin_2"/>
</dbReference>
<reference evidence="2" key="1">
    <citation type="journal article" date="2014" name="Front. Microbiol.">
        <title>High frequency of phylogenetically diverse reductive dehalogenase-homologous genes in deep subseafloor sedimentary metagenomes.</title>
        <authorList>
            <person name="Kawai M."/>
            <person name="Futagami T."/>
            <person name="Toyoda A."/>
            <person name="Takaki Y."/>
            <person name="Nishi S."/>
            <person name="Hori S."/>
            <person name="Arai W."/>
            <person name="Tsubouchi T."/>
            <person name="Morono Y."/>
            <person name="Uchiyama I."/>
            <person name="Ito T."/>
            <person name="Fujiyama A."/>
            <person name="Inagaki F."/>
            <person name="Takami H."/>
        </authorList>
    </citation>
    <scope>NUCLEOTIDE SEQUENCE</scope>
    <source>
        <strain evidence="2">Expedition CK06-06</strain>
    </source>
</reference>
<evidence type="ECO:0000259" key="1">
    <source>
        <dbReference type="Pfam" id="PF07883"/>
    </source>
</evidence>
<dbReference type="Pfam" id="PF07883">
    <property type="entry name" value="Cupin_2"/>
    <property type="match status" value="1"/>
</dbReference>
<organism evidence="2">
    <name type="scientific">marine sediment metagenome</name>
    <dbReference type="NCBI Taxonomy" id="412755"/>
    <lineage>
        <taxon>unclassified sequences</taxon>
        <taxon>metagenomes</taxon>
        <taxon>ecological metagenomes</taxon>
    </lineage>
</organism>
<feature type="domain" description="Cupin type-2" evidence="1">
    <location>
        <begin position="26"/>
        <end position="90"/>
    </location>
</feature>
<protein>
    <recommendedName>
        <fullName evidence="1">Cupin type-2 domain-containing protein</fullName>
    </recommendedName>
</protein>
<proteinExistence type="predicted"/>
<dbReference type="EMBL" id="BART01012542">
    <property type="protein sequence ID" value="GAG82291.1"/>
    <property type="molecule type" value="Genomic_DNA"/>
</dbReference>
<feature type="non-terminal residue" evidence="2">
    <location>
        <position position="1"/>
    </location>
</feature>
<sequence length="101" mass="11473">SKNREFFYGAKINKEIKDVYLGLGYLEPGETGRKQGPGRGHEELLYAVDGQIEVTIKKEIFILNEGEIYFIPDGSKVKLRNALDKRVQFMIAGGHTTPHRH</sequence>
<name>X1CDG5_9ZZZZ</name>
<comment type="caution">
    <text evidence="2">The sequence shown here is derived from an EMBL/GenBank/DDBJ whole genome shotgun (WGS) entry which is preliminary data.</text>
</comment>
<dbReference type="Gene3D" id="2.60.120.10">
    <property type="entry name" value="Jelly Rolls"/>
    <property type="match status" value="1"/>
</dbReference>
<dbReference type="SUPFAM" id="SSF51182">
    <property type="entry name" value="RmlC-like cupins"/>
    <property type="match status" value="1"/>
</dbReference>
<dbReference type="InterPro" id="IPR011051">
    <property type="entry name" value="RmlC_Cupin_sf"/>
</dbReference>